<proteinExistence type="predicted"/>
<gene>
    <name evidence="3" type="ordered locus">Sinac_4839</name>
</gene>
<dbReference type="eggNOG" id="COG0784">
    <property type="taxonomic scope" value="Bacteria"/>
</dbReference>
<evidence type="ECO:0000256" key="1">
    <source>
        <dbReference type="SAM" id="MobiDB-lite"/>
    </source>
</evidence>
<feature type="compositionally biased region" description="Basic and acidic residues" evidence="1">
    <location>
        <begin position="1"/>
        <end position="11"/>
    </location>
</feature>
<name>L0DJJ3_SINAD</name>
<evidence type="ECO:0000259" key="2">
    <source>
        <dbReference type="Pfam" id="PF20274"/>
    </source>
</evidence>
<dbReference type="Proteomes" id="UP000010798">
    <property type="component" value="Chromosome"/>
</dbReference>
<organism evidence="3 4">
    <name type="scientific">Singulisphaera acidiphila (strain ATCC BAA-1392 / DSM 18658 / VKM B-2454 / MOB10)</name>
    <dbReference type="NCBI Taxonomy" id="886293"/>
    <lineage>
        <taxon>Bacteria</taxon>
        <taxon>Pseudomonadati</taxon>
        <taxon>Planctomycetota</taxon>
        <taxon>Planctomycetia</taxon>
        <taxon>Isosphaerales</taxon>
        <taxon>Isosphaeraceae</taxon>
        <taxon>Singulisphaera</taxon>
    </lineage>
</organism>
<dbReference type="InterPro" id="IPR046909">
    <property type="entry name" value="cREC_REC"/>
</dbReference>
<dbReference type="EMBL" id="CP003364">
    <property type="protein sequence ID" value="AGA28998.1"/>
    <property type="molecule type" value="Genomic_DNA"/>
</dbReference>
<keyword evidence="4" id="KW-1185">Reference proteome</keyword>
<dbReference type="HOGENOM" id="CLU_1509607_0_0_0"/>
<feature type="domain" description="Cyclic-phosphate processing Receiver" evidence="2">
    <location>
        <begin position="27"/>
        <end position="123"/>
    </location>
</feature>
<sequence length="178" mass="19986">MNLMSRDDESRLSTNGPTAEPPRSRVLFLDDDPGRAEVFLAEVPHAVWVSTVEECLSRLNEEWDEVHLDHDLGGETFVDCGREDCGMEVVRWLCLEAHPHLIPTQFYVHSHNAAAADLMVMQLRVAGYQVEGRPFGYSPPWSASTRAPFEIFVPPARGFSHWLRELGRYVFGSSGTSG</sequence>
<dbReference type="OrthoDB" id="284619at2"/>
<dbReference type="KEGG" id="saci:Sinac_4839"/>
<evidence type="ECO:0000313" key="4">
    <source>
        <dbReference type="Proteomes" id="UP000010798"/>
    </source>
</evidence>
<evidence type="ECO:0000313" key="3">
    <source>
        <dbReference type="EMBL" id="AGA28998.1"/>
    </source>
</evidence>
<dbReference type="STRING" id="886293.Sinac_4839"/>
<dbReference type="AlphaFoldDB" id="L0DJJ3"/>
<reference evidence="3 4" key="1">
    <citation type="submission" date="2012-02" db="EMBL/GenBank/DDBJ databases">
        <title>Complete sequence of chromosome of Singulisphaera acidiphila DSM 18658.</title>
        <authorList>
            <consortium name="US DOE Joint Genome Institute (JGI-PGF)"/>
            <person name="Lucas S."/>
            <person name="Copeland A."/>
            <person name="Lapidus A."/>
            <person name="Glavina del Rio T."/>
            <person name="Dalin E."/>
            <person name="Tice H."/>
            <person name="Bruce D."/>
            <person name="Goodwin L."/>
            <person name="Pitluck S."/>
            <person name="Peters L."/>
            <person name="Ovchinnikova G."/>
            <person name="Chertkov O."/>
            <person name="Kyrpides N."/>
            <person name="Mavromatis K."/>
            <person name="Ivanova N."/>
            <person name="Brettin T."/>
            <person name="Detter J.C."/>
            <person name="Han C."/>
            <person name="Larimer F."/>
            <person name="Land M."/>
            <person name="Hauser L."/>
            <person name="Markowitz V."/>
            <person name="Cheng J.-F."/>
            <person name="Hugenholtz P."/>
            <person name="Woyke T."/>
            <person name="Wu D."/>
            <person name="Tindall B."/>
            <person name="Pomrenke H."/>
            <person name="Brambilla E."/>
            <person name="Klenk H.-P."/>
            <person name="Eisen J.A."/>
        </authorList>
    </citation>
    <scope>NUCLEOTIDE SEQUENCE [LARGE SCALE GENOMIC DNA]</scope>
    <source>
        <strain evidence="4">ATCC BAA-1392 / DSM 18658 / VKM B-2454 / MOB10</strain>
    </source>
</reference>
<dbReference type="Pfam" id="PF20274">
    <property type="entry name" value="cREC_REC"/>
    <property type="match status" value="1"/>
</dbReference>
<feature type="region of interest" description="Disordered" evidence="1">
    <location>
        <begin position="1"/>
        <end position="25"/>
    </location>
</feature>
<accession>L0DJJ3</accession>
<protein>
    <recommendedName>
        <fullName evidence="2">Cyclic-phosphate processing Receiver domain-containing protein</fullName>
    </recommendedName>
</protein>